<dbReference type="AlphaFoldDB" id="A0A0M0K668"/>
<comment type="catalytic activity">
    <reaction evidence="1 11 12">
        <text>Endonucleolytic cleavage to 5'-phosphomonoester.</text>
        <dbReference type="EC" id="3.1.26.4"/>
    </reaction>
</comment>
<dbReference type="GO" id="GO:0003723">
    <property type="term" value="F:RNA binding"/>
    <property type="evidence" value="ECO:0007669"/>
    <property type="project" value="UniProtKB-UniRule"/>
</dbReference>
<accession>A0A0M0K668</accession>
<dbReference type="GO" id="GO:0046872">
    <property type="term" value="F:metal ion binding"/>
    <property type="evidence" value="ECO:0007669"/>
    <property type="project" value="UniProtKB-KW"/>
</dbReference>
<gene>
    <name evidence="16" type="ORF">Ctob_015138</name>
</gene>
<dbReference type="Gene3D" id="3.30.420.10">
    <property type="entry name" value="Ribonuclease H-like superfamily/Ribonuclease H"/>
    <property type="match status" value="1"/>
</dbReference>
<feature type="compositionally biased region" description="Low complexity" evidence="13">
    <location>
        <begin position="63"/>
        <end position="73"/>
    </location>
</feature>
<evidence type="ECO:0000259" key="15">
    <source>
        <dbReference type="PROSITE" id="PS51975"/>
    </source>
</evidence>
<dbReference type="PANTHER" id="PTHR10954">
    <property type="entry name" value="RIBONUCLEASE H2 SUBUNIT A"/>
    <property type="match status" value="1"/>
</dbReference>
<organism evidence="16 17">
    <name type="scientific">Chrysochromulina tobinii</name>
    <dbReference type="NCBI Taxonomy" id="1460289"/>
    <lineage>
        <taxon>Eukaryota</taxon>
        <taxon>Haptista</taxon>
        <taxon>Haptophyta</taxon>
        <taxon>Prymnesiophyceae</taxon>
        <taxon>Prymnesiales</taxon>
        <taxon>Chrysochromulinaceae</taxon>
        <taxon>Chrysochromulina</taxon>
    </lineage>
</organism>
<keyword evidence="8 11" id="KW-0255">Endonuclease</keyword>
<dbReference type="GO" id="GO:0004523">
    <property type="term" value="F:RNA-DNA hybrid ribonuclease activity"/>
    <property type="evidence" value="ECO:0007669"/>
    <property type="project" value="UniProtKB-UniRule"/>
</dbReference>
<evidence type="ECO:0000256" key="2">
    <source>
        <dbReference type="ARBA" id="ARBA00004065"/>
    </source>
</evidence>
<dbReference type="NCBIfam" id="NF000595">
    <property type="entry name" value="PRK00015.1-3"/>
    <property type="match status" value="1"/>
</dbReference>
<proteinExistence type="inferred from homology"/>
<dbReference type="GO" id="GO:0043137">
    <property type="term" value="P:DNA replication, removal of RNA primer"/>
    <property type="evidence" value="ECO:0007669"/>
    <property type="project" value="TreeGrafter"/>
</dbReference>
<comment type="caution">
    <text evidence="16">The sequence shown here is derived from an EMBL/GenBank/DDBJ whole genome shotgun (WGS) entry which is preliminary data.</text>
</comment>
<dbReference type="EC" id="3.1.26.4" evidence="12"/>
<feature type="binding site" evidence="11">
    <location>
        <position position="125"/>
    </location>
    <ligand>
        <name>a divalent metal cation</name>
        <dbReference type="ChEBI" id="CHEBI:60240"/>
    </ligand>
</feature>
<evidence type="ECO:0000256" key="14">
    <source>
        <dbReference type="SAM" id="Phobius"/>
    </source>
</evidence>
<comment type="subcellular location">
    <subcellularLocation>
        <location evidence="3">Cytoplasm</location>
    </subcellularLocation>
</comment>
<comment type="cofactor">
    <cofactor evidence="11">
        <name>Mn(2+)</name>
        <dbReference type="ChEBI" id="CHEBI:29035"/>
    </cofactor>
    <cofactor evidence="11">
        <name>Mg(2+)</name>
        <dbReference type="ChEBI" id="CHEBI:18420"/>
    </cofactor>
    <text evidence="11">Manganese or magnesium. Binds 1 divalent metal ion per monomer in the absence of substrate. May bind a second metal ion after substrate binding.</text>
</comment>
<evidence type="ECO:0000256" key="11">
    <source>
        <dbReference type="PROSITE-ProRule" id="PRU01319"/>
    </source>
</evidence>
<evidence type="ECO:0000256" key="12">
    <source>
        <dbReference type="RuleBase" id="RU003515"/>
    </source>
</evidence>
<dbReference type="InterPro" id="IPR012337">
    <property type="entry name" value="RNaseH-like_sf"/>
</dbReference>
<dbReference type="GO" id="GO:0032299">
    <property type="term" value="C:ribonuclease H2 complex"/>
    <property type="evidence" value="ECO:0007669"/>
    <property type="project" value="TreeGrafter"/>
</dbReference>
<keyword evidence="14" id="KW-0812">Transmembrane</keyword>
<dbReference type="InterPro" id="IPR001352">
    <property type="entry name" value="RNase_HII/HIII"/>
</dbReference>
<feature type="binding site" evidence="11">
    <location>
        <position position="124"/>
    </location>
    <ligand>
        <name>a divalent metal cation</name>
        <dbReference type="ChEBI" id="CHEBI:60240"/>
    </ligand>
</feature>
<keyword evidence="14" id="KW-1133">Transmembrane helix</keyword>
<name>A0A0M0K668_9EUKA</name>
<evidence type="ECO:0000256" key="9">
    <source>
        <dbReference type="ARBA" id="ARBA00022801"/>
    </source>
</evidence>
<keyword evidence="17" id="KW-1185">Reference proteome</keyword>
<dbReference type="EMBL" id="JWZX01001262">
    <property type="protein sequence ID" value="KOO34310.1"/>
    <property type="molecule type" value="Genomic_DNA"/>
</dbReference>
<evidence type="ECO:0000256" key="7">
    <source>
        <dbReference type="ARBA" id="ARBA00022723"/>
    </source>
</evidence>
<evidence type="ECO:0000256" key="1">
    <source>
        <dbReference type="ARBA" id="ARBA00000077"/>
    </source>
</evidence>
<keyword evidence="7 11" id="KW-0479">Metal-binding</keyword>
<keyword evidence="5" id="KW-0963">Cytoplasm</keyword>
<evidence type="ECO:0000313" key="17">
    <source>
        <dbReference type="Proteomes" id="UP000037460"/>
    </source>
</evidence>
<feature type="domain" description="RNase H type-2" evidence="15">
    <location>
        <begin position="118"/>
        <end position="331"/>
    </location>
</feature>
<evidence type="ECO:0000256" key="5">
    <source>
        <dbReference type="ARBA" id="ARBA00022490"/>
    </source>
</evidence>
<protein>
    <recommendedName>
        <fullName evidence="12">Ribonuclease</fullName>
        <ecNumber evidence="12">3.1.26.4</ecNumber>
    </recommendedName>
</protein>
<dbReference type="InterPro" id="IPR022898">
    <property type="entry name" value="RNase_HII"/>
</dbReference>
<dbReference type="GO" id="GO:0006298">
    <property type="term" value="P:mismatch repair"/>
    <property type="evidence" value="ECO:0007669"/>
    <property type="project" value="TreeGrafter"/>
</dbReference>
<evidence type="ECO:0000256" key="3">
    <source>
        <dbReference type="ARBA" id="ARBA00004496"/>
    </source>
</evidence>
<evidence type="ECO:0000256" key="4">
    <source>
        <dbReference type="ARBA" id="ARBA00007383"/>
    </source>
</evidence>
<evidence type="ECO:0000256" key="6">
    <source>
        <dbReference type="ARBA" id="ARBA00022722"/>
    </source>
</evidence>
<evidence type="ECO:0000256" key="13">
    <source>
        <dbReference type="SAM" id="MobiDB-lite"/>
    </source>
</evidence>
<keyword evidence="6 11" id="KW-0540">Nuclease</keyword>
<dbReference type="PROSITE" id="PS51975">
    <property type="entry name" value="RNASE_H_2"/>
    <property type="match status" value="1"/>
</dbReference>
<dbReference type="Pfam" id="PF01351">
    <property type="entry name" value="RNase_HII"/>
    <property type="match status" value="1"/>
</dbReference>
<feature type="region of interest" description="Disordered" evidence="13">
    <location>
        <begin position="63"/>
        <end position="93"/>
    </location>
</feature>
<dbReference type="PANTHER" id="PTHR10954:SF23">
    <property type="entry name" value="RIBONUCLEASE"/>
    <property type="match status" value="1"/>
</dbReference>
<feature type="transmembrane region" description="Helical" evidence="14">
    <location>
        <begin position="12"/>
        <end position="30"/>
    </location>
</feature>
<evidence type="ECO:0000256" key="10">
    <source>
        <dbReference type="ARBA" id="ARBA00023211"/>
    </source>
</evidence>
<keyword evidence="14" id="KW-0472">Membrane</keyword>
<dbReference type="OrthoDB" id="7462577at2759"/>
<keyword evidence="9 11" id="KW-0378">Hydrolase</keyword>
<evidence type="ECO:0000313" key="16">
    <source>
        <dbReference type="EMBL" id="KOO34310.1"/>
    </source>
</evidence>
<dbReference type="CDD" id="cd07182">
    <property type="entry name" value="RNase_HII_bacteria_HII_like"/>
    <property type="match status" value="1"/>
</dbReference>
<feature type="binding site" evidence="11">
    <location>
        <position position="223"/>
    </location>
    <ligand>
        <name>a divalent metal cation</name>
        <dbReference type="ChEBI" id="CHEBI:60240"/>
    </ligand>
</feature>
<sequence>MIVHTTRPGSEILSPFIIAFIAFIIASAMGRNAAANIAVVSRRVSLRSSARLTALEPLPLPAASAKRSSASTAESEDQPVEKKTKKARVPKSAAAVDAKELPAHASRAREEAAWVRKTFVVGCDEAGRGPLAGPVVAAACSLPADVDPIPGVGDSKTITDEAEREALYDKIVNTPGVVWSARVVSASRIDEVNILMASLEAMRLSVVDVLQQAQPKEALALIDGPFSPWKEGVKYADFQLPAPPPSVSLKVEPIKGGDAKVYCIAAASILAKVTRDRLMHALHTEWPQYGWSNNKGYPTAEHVAAIAKHGACAAHRRSFAPLKTKGLAPPTEAEMMHIEELCARAQP</sequence>
<dbReference type="SUPFAM" id="SSF53098">
    <property type="entry name" value="Ribonuclease H-like"/>
    <property type="match status" value="1"/>
</dbReference>
<comment type="function">
    <text evidence="2 12">Endonuclease that specifically degrades the RNA of RNA-DNA hybrids.</text>
</comment>
<comment type="similarity">
    <text evidence="4 12">Belongs to the RNase HII family.</text>
</comment>
<reference evidence="17" key="1">
    <citation type="journal article" date="2015" name="PLoS Genet.">
        <title>Genome Sequence and Transcriptome Analyses of Chrysochromulina tobin: Metabolic Tools for Enhanced Algal Fitness in the Prominent Order Prymnesiales (Haptophyceae).</title>
        <authorList>
            <person name="Hovde B.T."/>
            <person name="Deodato C.R."/>
            <person name="Hunsperger H.M."/>
            <person name="Ryken S.A."/>
            <person name="Yost W."/>
            <person name="Jha R.K."/>
            <person name="Patterson J."/>
            <person name="Monnat R.J. Jr."/>
            <person name="Barlow S.B."/>
            <person name="Starkenburg S.R."/>
            <person name="Cattolico R.A."/>
        </authorList>
    </citation>
    <scope>NUCLEOTIDE SEQUENCE</scope>
    <source>
        <strain evidence="17">CCMP291</strain>
    </source>
</reference>
<dbReference type="InterPro" id="IPR036397">
    <property type="entry name" value="RNaseH_sf"/>
</dbReference>
<dbReference type="InterPro" id="IPR024567">
    <property type="entry name" value="RNase_HII/HIII_dom"/>
</dbReference>
<dbReference type="GO" id="GO:0005737">
    <property type="term" value="C:cytoplasm"/>
    <property type="evidence" value="ECO:0007669"/>
    <property type="project" value="UniProtKB-SubCell"/>
</dbReference>
<keyword evidence="10" id="KW-0464">Manganese</keyword>
<evidence type="ECO:0000256" key="8">
    <source>
        <dbReference type="ARBA" id="ARBA00022759"/>
    </source>
</evidence>
<dbReference type="Proteomes" id="UP000037460">
    <property type="component" value="Unassembled WGS sequence"/>
</dbReference>